<feature type="region of interest" description="Disordered" evidence="1">
    <location>
        <begin position="130"/>
        <end position="155"/>
    </location>
</feature>
<keyword evidence="3" id="KW-1185">Reference proteome</keyword>
<evidence type="ECO:0000313" key="3">
    <source>
        <dbReference type="Proteomes" id="UP000324897"/>
    </source>
</evidence>
<organism evidence="2 3">
    <name type="scientific">Eragrostis curvula</name>
    <name type="common">weeping love grass</name>
    <dbReference type="NCBI Taxonomy" id="38414"/>
    <lineage>
        <taxon>Eukaryota</taxon>
        <taxon>Viridiplantae</taxon>
        <taxon>Streptophyta</taxon>
        <taxon>Embryophyta</taxon>
        <taxon>Tracheophyta</taxon>
        <taxon>Spermatophyta</taxon>
        <taxon>Magnoliopsida</taxon>
        <taxon>Liliopsida</taxon>
        <taxon>Poales</taxon>
        <taxon>Poaceae</taxon>
        <taxon>PACMAD clade</taxon>
        <taxon>Chloridoideae</taxon>
        <taxon>Eragrostideae</taxon>
        <taxon>Eragrostidinae</taxon>
        <taxon>Eragrostis</taxon>
    </lineage>
</organism>
<proteinExistence type="predicted"/>
<comment type="caution">
    <text evidence="2">The sequence shown here is derived from an EMBL/GenBank/DDBJ whole genome shotgun (WGS) entry which is preliminary data.</text>
</comment>
<feature type="non-terminal residue" evidence="2">
    <location>
        <position position="1"/>
    </location>
</feature>
<accession>A0A5J9T8U7</accession>
<dbReference type="Gramene" id="TVU07796">
    <property type="protein sequence ID" value="TVU07796"/>
    <property type="gene ID" value="EJB05_41165"/>
</dbReference>
<protein>
    <submittedName>
        <fullName evidence="2">Uncharacterized protein</fullName>
    </submittedName>
</protein>
<dbReference type="EMBL" id="RWGY01000039">
    <property type="protein sequence ID" value="TVU07796.1"/>
    <property type="molecule type" value="Genomic_DNA"/>
</dbReference>
<evidence type="ECO:0000313" key="2">
    <source>
        <dbReference type="EMBL" id="TVU07796.1"/>
    </source>
</evidence>
<dbReference type="AlphaFoldDB" id="A0A5J9T8U7"/>
<evidence type="ECO:0000256" key="1">
    <source>
        <dbReference type="SAM" id="MobiDB-lite"/>
    </source>
</evidence>
<gene>
    <name evidence="2" type="ORF">EJB05_41165</name>
</gene>
<reference evidence="2 3" key="1">
    <citation type="journal article" date="2019" name="Sci. Rep.">
        <title>A high-quality genome of Eragrostis curvula grass provides insights into Poaceae evolution and supports new strategies to enhance forage quality.</title>
        <authorList>
            <person name="Carballo J."/>
            <person name="Santos B.A.C.M."/>
            <person name="Zappacosta D."/>
            <person name="Garbus I."/>
            <person name="Selva J.P."/>
            <person name="Gallo C.A."/>
            <person name="Diaz A."/>
            <person name="Albertini E."/>
            <person name="Caccamo M."/>
            <person name="Echenique V."/>
        </authorList>
    </citation>
    <scope>NUCLEOTIDE SEQUENCE [LARGE SCALE GENOMIC DNA]</scope>
    <source>
        <strain evidence="3">cv. Victoria</strain>
        <tissue evidence="2">Leaf</tissue>
    </source>
</reference>
<sequence>MECSELYRELESCLDYIQGERGNRSVDSLNDTREKKACERAMQRALSRSPCWPSISAPTGTGDQGSPSQTCWVRQKFIYGSFKMVEAAVLECLYREQGLPNMCRSAAYMQRDARERNERKDKISYYRHYGDVQSSSPAEKILDQPSAFRKERSTS</sequence>
<dbReference type="Proteomes" id="UP000324897">
    <property type="component" value="Chromosome 3"/>
</dbReference>
<name>A0A5J9T8U7_9POAL</name>